<organism evidence="2 3">
    <name type="scientific">Piedraia hortae CBS 480.64</name>
    <dbReference type="NCBI Taxonomy" id="1314780"/>
    <lineage>
        <taxon>Eukaryota</taxon>
        <taxon>Fungi</taxon>
        <taxon>Dikarya</taxon>
        <taxon>Ascomycota</taxon>
        <taxon>Pezizomycotina</taxon>
        <taxon>Dothideomycetes</taxon>
        <taxon>Dothideomycetidae</taxon>
        <taxon>Capnodiales</taxon>
        <taxon>Piedraiaceae</taxon>
        <taxon>Piedraia</taxon>
    </lineage>
</organism>
<gene>
    <name evidence="2" type="ORF">K470DRAFT_42485</name>
</gene>
<name>A0A6A7C1E8_9PEZI</name>
<dbReference type="EMBL" id="MU005973">
    <property type="protein sequence ID" value="KAF2861386.1"/>
    <property type="molecule type" value="Genomic_DNA"/>
</dbReference>
<feature type="compositionally biased region" description="Basic and acidic residues" evidence="1">
    <location>
        <begin position="83"/>
        <end position="99"/>
    </location>
</feature>
<evidence type="ECO:0000313" key="3">
    <source>
        <dbReference type="Proteomes" id="UP000799421"/>
    </source>
</evidence>
<dbReference type="Proteomes" id="UP000799421">
    <property type="component" value="Unassembled WGS sequence"/>
</dbReference>
<reference evidence="2" key="1">
    <citation type="journal article" date="2020" name="Stud. Mycol.">
        <title>101 Dothideomycetes genomes: a test case for predicting lifestyles and emergence of pathogens.</title>
        <authorList>
            <person name="Haridas S."/>
            <person name="Albert R."/>
            <person name="Binder M."/>
            <person name="Bloem J."/>
            <person name="Labutti K."/>
            <person name="Salamov A."/>
            <person name="Andreopoulos B."/>
            <person name="Baker S."/>
            <person name="Barry K."/>
            <person name="Bills G."/>
            <person name="Bluhm B."/>
            <person name="Cannon C."/>
            <person name="Castanera R."/>
            <person name="Culley D."/>
            <person name="Daum C."/>
            <person name="Ezra D."/>
            <person name="Gonzalez J."/>
            <person name="Henrissat B."/>
            <person name="Kuo A."/>
            <person name="Liang C."/>
            <person name="Lipzen A."/>
            <person name="Lutzoni F."/>
            <person name="Magnuson J."/>
            <person name="Mondo S."/>
            <person name="Nolan M."/>
            <person name="Ohm R."/>
            <person name="Pangilinan J."/>
            <person name="Park H.-J."/>
            <person name="Ramirez L."/>
            <person name="Alfaro M."/>
            <person name="Sun H."/>
            <person name="Tritt A."/>
            <person name="Yoshinaga Y."/>
            <person name="Zwiers L.-H."/>
            <person name="Turgeon B."/>
            <person name="Goodwin S."/>
            <person name="Spatafora J."/>
            <person name="Crous P."/>
            <person name="Grigoriev I."/>
        </authorList>
    </citation>
    <scope>NUCLEOTIDE SEQUENCE</scope>
    <source>
        <strain evidence="2">CBS 480.64</strain>
    </source>
</reference>
<evidence type="ECO:0000313" key="2">
    <source>
        <dbReference type="EMBL" id="KAF2861386.1"/>
    </source>
</evidence>
<feature type="region of interest" description="Disordered" evidence="1">
    <location>
        <begin position="72"/>
        <end position="99"/>
    </location>
</feature>
<sequence>MCDIHSESQQSDMNSYTQLPYNKRATDNISLSKVQPSSSISSSNQTIWLPSIASSSVMASSLNGGSFMSCADKSSDSSGFRHHQSEGHHASDNGHGEHRSSKNICSYLQGLSATVDAVGRSTMPFTLHAFSTANFEIITARQRLILTIVSKSQQK</sequence>
<proteinExistence type="predicted"/>
<accession>A0A6A7C1E8</accession>
<evidence type="ECO:0000256" key="1">
    <source>
        <dbReference type="SAM" id="MobiDB-lite"/>
    </source>
</evidence>
<dbReference type="AlphaFoldDB" id="A0A6A7C1E8"/>
<protein>
    <submittedName>
        <fullName evidence="2">Uncharacterized protein</fullName>
    </submittedName>
</protein>
<keyword evidence="3" id="KW-1185">Reference proteome</keyword>